<evidence type="ECO:0008006" key="3">
    <source>
        <dbReference type="Google" id="ProtNLM"/>
    </source>
</evidence>
<dbReference type="Pfam" id="PF02645">
    <property type="entry name" value="DegV"/>
    <property type="match status" value="1"/>
</dbReference>
<sequence>MTVRIVTDSSADLPADLVQQHGITVLPCYVVVDDRTFKDGLEIQPDDFYRRLQADGGFPTTAQPTVADFQEVYRDLSGKGDQVLSIHVSGKLSGTLNSAGQAKESLDGAEIELIDSQLASIPLGLAVLDAAIMASEGGSLQEVAEKVRQRLHMHHGLFALDTLEYLHKGGRIGKARAFMGSVLHVKPILRLQDGEAHPVERPRNRERAMRRLVELASELAPVLRLAVVHSTDPNRMATLKQDLTGLLPADQIIEARFGATLGTYIGPDALGVAITQEPR</sequence>
<dbReference type="EMBL" id="UINC01000068">
    <property type="protein sequence ID" value="SUZ48445.1"/>
    <property type="molecule type" value="Genomic_DNA"/>
</dbReference>
<dbReference type="PANTHER" id="PTHR33434">
    <property type="entry name" value="DEGV DOMAIN-CONTAINING PROTEIN DR_1986-RELATED"/>
    <property type="match status" value="1"/>
</dbReference>
<dbReference type="InterPro" id="IPR050270">
    <property type="entry name" value="DegV_domain_contain"/>
</dbReference>
<organism evidence="2">
    <name type="scientific">marine metagenome</name>
    <dbReference type="NCBI Taxonomy" id="408172"/>
    <lineage>
        <taxon>unclassified sequences</taxon>
        <taxon>metagenomes</taxon>
        <taxon>ecological metagenomes</taxon>
    </lineage>
</organism>
<dbReference type="Gene3D" id="3.40.50.10170">
    <property type="match status" value="1"/>
</dbReference>
<evidence type="ECO:0000313" key="2">
    <source>
        <dbReference type="EMBL" id="SUZ48445.1"/>
    </source>
</evidence>
<reference evidence="2" key="1">
    <citation type="submission" date="2018-05" db="EMBL/GenBank/DDBJ databases">
        <authorList>
            <person name="Lanie J.A."/>
            <person name="Ng W.-L."/>
            <person name="Kazmierczak K.M."/>
            <person name="Andrzejewski T.M."/>
            <person name="Davidsen T.M."/>
            <person name="Wayne K.J."/>
            <person name="Tettelin H."/>
            <person name="Glass J.I."/>
            <person name="Rusch D."/>
            <person name="Podicherti R."/>
            <person name="Tsui H.-C.T."/>
            <person name="Winkler M.E."/>
        </authorList>
    </citation>
    <scope>NUCLEOTIDE SEQUENCE</scope>
</reference>
<evidence type="ECO:0000256" key="1">
    <source>
        <dbReference type="ARBA" id="ARBA00023121"/>
    </source>
</evidence>
<dbReference type="NCBIfam" id="TIGR00762">
    <property type="entry name" value="DegV"/>
    <property type="match status" value="1"/>
</dbReference>
<keyword evidence="1" id="KW-0446">Lipid-binding</keyword>
<dbReference type="PANTHER" id="PTHR33434:SF2">
    <property type="entry name" value="FATTY ACID-BINDING PROTEIN TM_1468"/>
    <property type="match status" value="1"/>
</dbReference>
<name>A0A381N1R3_9ZZZZ</name>
<accession>A0A381N1R3</accession>
<dbReference type="AlphaFoldDB" id="A0A381N1R3"/>
<dbReference type="Gene3D" id="3.30.1180.10">
    <property type="match status" value="1"/>
</dbReference>
<dbReference type="SUPFAM" id="SSF82549">
    <property type="entry name" value="DAK1/DegV-like"/>
    <property type="match status" value="1"/>
</dbReference>
<dbReference type="InterPro" id="IPR003797">
    <property type="entry name" value="DegV"/>
</dbReference>
<protein>
    <recommendedName>
        <fullName evidence="3">DegV family protein</fullName>
    </recommendedName>
</protein>
<dbReference type="InterPro" id="IPR043168">
    <property type="entry name" value="DegV_C"/>
</dbReference>
<proteinExistence type="predicted"/>
<dbReference type="PROSITE" id="PS51482">
    <property type="entry name" value="DEGV"/>
    <property type="match status" value="1"/>
</dbReference>
<gene>
    <name evidence="2" type="ORF">METZ01_LOCUS1299</name>
</gene>
<dbReference type="GO" id="GO:0008289">
    <property type="term" value="F:lipid binding"/>
    <property type="evidence" value="ECO:0007669"/>
    <property type="project" value="UniProtKB-KW"/>
</dbReference>